<dbReference type="AlphaFoldDB" id="A0A8H8CUV9"/>
<dbReference type="Proteomes" id="UP000670092">
    <property type="component" value="Unassembled WGS sequence"/>
</dbReference>
<keyword evidence="1" id="KW-0732">Signal</keyword>
<dbReference type="VEuPathDB" id="FungiDB:I7I52_07786"/>
<sequence length="92" mass="10383">MAKLMACKQFVFSFLGCGFFATSHSHHREPLYDWGLKQGSGQVSQIDFCKTGAGVVYGISVQVRILIISHVFLLSKLSRPWAILFCVRTRFL</sequence>
<protein>
    <recommendedName>
        <fullName evidence="4">Secreted protein</fullName>
    </recommendedName>
</protein>
<feature type="chain" id="PRO_5034569217" description="Secreted protein" evidence="1">
    <location>
        <begin position="26"/>
        <end position="92"/>
    </location>
</feature>
<evidence type="ECO:0000313" key="3">
    <source>
        <dbReference type="Proteomes" id="UP000670092"/>
    </source>
</evidence>
<gene>
    <name evidence="2" type="ORF">I7I52_07786</name>
</gene>
<comment type="caution">
    <text evidence="2">The sequence shown here is derived from an EMBL/GenBank/DDBJ whole genome shotgun (WGS) entry which is preliminary data.</text>
</comment>
<proteinExistence type="predicted"/>
<feature type="signal peptide" evidence="1">
    <location>
        <begin position="1"/>
        <end position="25"/>
    </location>
</feature>
<evidence type="ECO:0000313" key="2">
    <source>
        <dbReference type="EMBL" id="KAG5290687.1"/>
    </source>
</evidence>
<evidence type="ECO:0008006" key="4">
    <source>
        <dbReference type="Google" id="ProtNLM"/>
    </source>
</evidence>
<name>A0A8H8CUV9_AJECA</name>
<evidence type="ECO:0000256" key="1">
    <source>
        <dbReference type="SAM" id="SignalP"/>
    </source>
</evidence>
<organism evidence="2 3">
    <name type="scientific">Ajellomyces capsulatus</name>
    <name type="common">Darling's disease fungus</name>
    <name type="synonym">Histoplasma capsulatum</name>
    <dbReference type="NCBI Taxonomy" id="5037"/>
    <lineage>
        <taxon>Eukaryota</taxon>
        <taxon>Fungi</taxon>
        <taxon>Dikarya</taxon>
        <taxon>Ascomycota</taxon>
        <taxon>Pezizomycotina</taxon>
        <taxon>Eurotiomycetes</taxon>
        <taxon>Eurotiomycetidae</taxon>
        <taxon>Onygenales</taxon>
        <taxon>Ajellomycetaceae</taxon>
        <taxon>Histoplasma</taxon>
    </lineage>
</organism>
<reference evidence="2 3" key="1">
    <citation type="submission" date="2021-01" db="EMBL/GenBank/DDBJ databases">
        <title>Chromosome-level genome assembly of a human fungal pathogen reveals clustering of transcriptionally co-regulated genes.</title>
        <authorList>
            <person name="Voorhies M."/>
            <person name="Cohen S."/>
            <person name="Shea T.P."/>
            <person name="Petrus S."/>
            <person name="Munoz J.F."/>
            <person name="Poplawski S."/>
            <person name="Goldman W.E."/>
            <person name="Michael T."/>
            <person name="Cuomo C.A."/>
            <person name="Sil A."/>
            <person name="Beyhan S."/>
        </authorList>
    </citation>
    <scope>NUCLEOTIDE SEQUENCE [LARGE SCALE GENOMIC DNA]</scope>
    <source>
        <strain evidence="2 3">G184AR</strain>
    </source>
</reference>
<accession>A0A8H8CUV9</accession>
<dbReference type="EMBL" id="JAEVHI010000005">
    <property type="protein sequence ID" value="KAG5290687.1"/>
    <property type="molecule type" value="Genomic_DNA"/>
</dbReference>